<dbReference type="EMBL" id="KI690713">
    <property type="protein sequence ID" value="ETM55418.1"/>
    <property type="molecule type" value="Genomic_DNA"/>
</dbReference>
<dbReference type="Proteomes" id="UP000054532">
    <property type="component" value="Unassembled WGS sequence"/>
</dbReference>
<gene>
    <name evidence="1" type="ORF">L914_01353</name>
</gene>
<sequence>MTALRIRIEKIHHEMTYQREKRTLMNKKRAEGHQMYLITGNESNVHASRLKFFPESDLEVTEELREHVSAQGVILKVEAIREHRWNPDMRDFELLMSWEGLKPIEDSWEPMKVMHEDIGQLPYHCVNVFSSGTRYNRVNGALRVILCIFSIDEYCYS</sequence>
<name>W2P5B0_PHYNI</name>
<dbReference type="InterPro" id="IPR016197">
    <property type="entry name" value="Chromo-like_dom_sf"/>
</dbReference>
<dbReference type="Gene3D" id="2.40.50.40">
    <property type="match status" value="1"/>
</dbReference>
<organism evidence="1">
    <name type="scientific">Phytophthora nicotianae</name>
    <name type="common">Potato buckeye rot agent</name>
    <name type="synonym">Phytophthora parasitica</name>
    <dbReference type="NCBI Taxonomy" id="4792"/>
    <lineage>
        <taxon>Eukaryota</taxon>
        <taxon>Sar</taxon>
        <taxon>Stramenopiles</taxon>
        <taxon>Oomycota</taxon>
        <taxon>Peronosporomycetes</taxon>
        <taxon>Peronosporales</taxon>
        <taxon>Peronosporaceae</taxon>
        <taxon>Phytophthora</taxon>
    </lineage>
</organism>
<dbReference type="SUPFAM" id="SSF54160">
    <property type="entry name" value="Chromo domain-like"/>
    <property type="match status" value="1"/>
</dbReference>
<evidence type="ECO:0008006" key="2">
    <source>
        <dbReference type="Google" id="ProtNLM"/>
    </source>
</evidence>
<dbReference type="AlphaFoldDB" id="W2P5B0"/>
<proteinExistence type="predicted"/>
<evidence type="ECO:0000313" key="1">
    <source>
        <dbReference type="EMBL" id="ETM55418.1"/>
    </source>
</evidence>
<accession>W2P5B0</accession>
<reference evidence="1" key="1">
    <citation type="submission" date="2013-11" db="EMBL/GenBank/DDBJ databases">
        <title>The Genome Sequence of Phytophthora parasitica IAC_01/95.</title>
        <authorList>
            <consortium name="The Broad Institute Genomics Platform"/>
            <person name="Russ C."/>
            <person name="Tyler B."/>
            <person name="Panabieres F."/>
            <person name="Shan W."/>
            <person name="Tripathy S."/>
            <person name="Grunwald N."/>
            <person name="Machado M."/>
            <person name="Johnson C.S."/>
            <person name="Arredondo F."/>
            <person name="Hong C."/>
            <person name="Coffey M."/>
            <person name="Young S.K."/>
            <person name="Zeng Q."/>
            <person name="Gargeya S."/>
            <person name="Fitzgerald M."/>
            <person name="Abouelleil A."/>
            <person name="Alvarado L."/>
            <person name="Chapman S.B."/>
            <person name="Gainer-Dewar J."/>
            <person name="Goldberg J."/>
            <person name="Griggs A."/>
            <person name="Gujja S."/>
            <person name="Hansen M."/>
            <person name="Howarth C."/>
            <person name="Imamovic A."/>
            <person name="Ireland A."/>
            <person name="Larimer J."/>
            <person name="McCowan C."/>
            <person name="Murphy C."/>
            <person name="Pearson M."/>
            <person name="Poon T.W."/>
            <person name="Priest M."/>
            <person name="Roberts A."/>
            <person name="Saif S."/>
            <person name="Shea T."/>
            <person name="Sykes S."/>
            <person name="Wortman J."/>
            <person name="Nusbaum C."/>
            <person name="Birren B."/>
        </authorList>
    </citation>
    <scope>NUCLEOTIDE SEQUENCE [LARGE SCALE GENOMIC DNA]</scope>
    <source>
        <strain evidence="1">IAC_01/95</strain>
    </source>
</reference>
<protein>
    <recommendedName>
        <fullName evidence="2">Chromo domain-containing protein</fullName>
    </recommendedName>
</protein>